<reference evidence="3 4" key="1">
    <citation type="journal article" date="2014" name="Int. J. Syst. Evol. Microbiol.">
        <title>Nocardioides zeae sp. nov., isolated from the stem of Zea mays.</title>
        <authorList>
            <person name="Glaeser S.P."/>
            <person name="McInroy J.A."/>
            <person name="Busse H.J."/>
            <person name="Kampfer P."/>
        </authorList>
    </citation>
    <scope>NUCLEOTIDE SEQUENCE [LARGE SCALE GENOMIC DNA]</scope>
    <source>
        <strain evidence="3 4">JCM 30728</strain>
    </source>
</reference>
<accession>A0A6P0HMU5</accession>
<name>A0A6P0HMU5_9ACTN</name>
<evidence type="ECO:0000313" key="4">
    <source>
        <dbReference type="Proteomes" id="UP000468687"/>
    </source>
</evidence>
<dbReference type="GO" id="GO:0005829">
    <property type="term" value="C:cytosol"/>
    <property type="evidence" value="ECO:0007669"/>
    <property type="project" value="TreeGrafter"/>
</dbReference>
<dbReference type="EMBL" id="JAAGXA010000013">
    <property type="protein sequence ID" value="NEN79926.1"/>
    <property type="molecule type" value="Genomic_DNA"/>
</dbReference>
<dbReference type="AlphaFoldDB" id="A0A6P0HMU5"/>
<dbReference type="InterPro" id="IPR019920">
    <property type="entry name" value="F420-binding_dom_put"/>
</dbReference>
<keyword evidence="1" id="KW-0560">Oxidoreductase</keyword>
<dbReference type="InterPro" id="IPR012349">
    <property type="entry name" value="Split_barrel_FMN-bd"/>
</dbReference>
<dbReference type="Proteomes" id="UP000468687">
    <property type="component" value="Unassembled WGS sequence"/>
</dbReference>
<dbReference type="Pfam" id="PF01243">
    <property type="entry name" value="PNPOx_N"/>
    <property type="match status" value="1"/>
</dbReference>
<evidence type="ECO:0000256" key="1">
    <source>
        <dbReference type="ARBA" id="ARBA00023002"/>
    </source>
</evidence>
<comment type="caution">
    <text evidence="3">The sequence shown here is derived from an EMBL/GenBank/DDBJ whole genome shotgun (WGS) entry which is preliminary data.</text>
</comment>
<dbReference type="PANTHER" id="PTHR35176">
    <property type="entry name" value="HEME OXYGENASE HI_0854-RELATED"/>
    <property type="match status" value="1"/>
</dbReference>
<dbReference type="GO" id="GO:0070967">
    <property type="term" value="F:coenzyme F420 binding"/>
    <property type="evidence" value="ECO:0007669"/>
    <property type="project" value="TreeGrafter"/>
</dbReference>
<dbReference type="PANTHER" id="PTHR35176:SF1">
    <property type="entry name" value="F420H(2)-DEPENDENT BILIVERDIN REDUCTASE"/>
    <property type="match status" value="1"/>
</dbReference>
<dbReference type="RefSeq" id="WP_163773478.1">
    <property type="nucleotide sequence ID" value="NZ_JAAGXA010000013.1"/>
</dbReference>
<sequence length="136" mass="14820">MPSWTPDWTAVPDGLASFFAERHLATLTTLRPDGRPHVVPVGVGIDAERGCAWVITFAGARKARNVQASPGGPVAVCHVDGARWVTLEGTATATTDPDEVARAVERYAARYRQPKERPDRVALRIEVTRVLHSARL</sequence>
<evidence type="ECO:0000259" key="2">
    <source>
        <dbReference type="Pfam" id="PF01243"/>
    </source>
</evidence>
<dbReference type="GO" id="GO:0016627">
    <property type="term" value="F:oxidoreductase activity, acting on the CH-CH group of donors"/>
    <property type="evidence" value="ECO:0007669"/>
    <property type="project" value="TreeGrafter"/>
</dbReference>
<evidence type="ECO:0000313" key="3">
    <source>
        <dbReference type="EMBL" id="NEN79926.1"/>
    </source>
</evidence>
<organism evidence="3 4">
    <name type="scientific">Nocardioides zeae</name>
    <dbReference type="NCBI Taxonomy" id="1457234"/>
    <lineage>
        <taxon>Bacteria</taxon>
        <taxon>Bacillati</taxon>
        <taxon>Actinomycetota</taxon>
        <taxon>Actinomycetes</taxon>
        <taxon>Propionibacteriales</taxon>
        <taxon>Nocardioidaceae</taxon>
        <taxon>Nocardioides</taxon>
    </lineage>
</organism>
<keyword evidence="4" id="KW-1185">Reference proteome</keyword>
<dbReference type="InterPro" id="IPR011576">
    <property type="entry name" value="Pyridox_Oxase_N"/>
</dbReference>
<dbReference type="Gene3D" id="2.30.110.10">
    <property type="entry name" value="Electron Transport, Fmn-binding Protein, Chain A"/>
    <property type="match status" value="1"/>
</dbReference>
<protein>
    <submittedName>
        <fullName evidence="3">PPOX class F420-dependent oxidoreductase</fullName>
    </submittedName>
</protein>
<proteinExistence type="predicted"/>
<dbReference type="SUPFAM" id="SSF50475">
    <property type="entry name" value="FMN-binding split barrel"/>
    <property type="match status" value="1"/>
</dbReference>
<dbReference type="NCBIfam" id="TIGR03618">
    <property type="entry name" value="Rv1155_F420"/>
    <property type="match status" value="1"/>
</dbReference>
<gene>
    <name evidence="3" type="ORF">G3T38_16780</name>
</gene>
<feature type="domain" description="Pyridoxamine 5'-phosphate oxidase N-terminal" evidence="2">
    <location>
        <begin position="15"/>
        <end position="131"/>
    </location>
</feature>
<dbReference type="InterPro" id="IPR052019">
    <property type="entry name" value="F420H2_bilvrd_red/Heme_oxyg"/>
</dbReference>